<dbReference type="GO" id="GO:0000257">
    <property type="term" value="F:nitrilase activity"/>
    <property type="evidence" value="ECO:0007669"/>
    <property type="project" value="UniProtKB-ARBA"/>
</dbReference>
<comment type="caution">
    <text evidence="7">Lacks conserved residue(s) required for the propagation of feature annotation.</text>
</comment>
<dbReference type="InterPro" id="IPR014729">
    <property type="entry name" value="Rossmann-like_a/b/a_fold"/>
</dbReference>
<evidence type="ECO:0000256" key="8">
    <source>
        <dbReference type="PIRNR" id="PIRNR006630"/>
    </source>
</evidence>
<feature type="binding site" evidence="7">
    <location>
        <position position="522"/>
    </location>
    <ligand>
        <name>deamido-NAD(+)</name>
        <dbReference type="ChEBI" id="CHEBI:58437"/>
        <note>ligand shared between two neighboring subunits</note>
    </ligand>
</feature>
<evidence type="ECO:0000256" key="11">
    <source>
        <dbReference type="SAM" id="MobiDB-lite"/>
    </source>
</evidence>
<dbReference type="NCBIfam" id="NF010588">
    <property type="entry name" value="PRK13981.1"/>
    <property type="match status" value="1"/>
</dbReference>
<name>A0A1I7CT80_9ACTN</name>
<dbReference type="GO" id="GO:0008795">
    <property type="term" value="F:NAD+ synthase activity"/>
    <property type="evidence" value="ECO:0007669"/>
    <property type="project" value="UniProtKB-UniRule"/>
</dbReference>
<dbReference type="GO" id="GO:0004359">
    <property type="term" value="F:glutaminase activity"/>
    <property type="evidence" value="ECO:0007669"/>
    <property type="project" value="InterPro"/>
</dbReference>
<reference evidence="14" key="1">
    <citation type="submission" date="2016-10" db="EMBL/GenBank/DDBJ databases">
        <authorList>
            <person name="Varghese N."/>
            <person name="Submissions S."/>
        </authorList>
    </citation>
    <scope>NUCLEOTIDE SEQUENCE [LARGE SCALE GENOMIC DNA]</scope>
    <source>
        <strain evidence="14">DSM 46136</strain>
    </source>
</reference>
<dbReference type="PANTHER" id="PTHR23090">
    <property type="entry name" value="NH 3 /GLUTAMINE-DEPENDENT NAD + SYNTHETASE"/>
    <property type="match status" value="1"/>
</dbReference>
<feature type="active site" description="Proton acceptor; for glutaminase activity" evidence="7">
    <location>
        <position position="112"/>
    </location>
</feature>
<evidence type="ECO:0000256" key="1">
    <source>
        <dbReference type="ARBA" id="ARBA00005188"/>
    </source>
</evidence>
<evidence type="ECO:0000256" key="9">
    <source>
        <dbReference type="PROSITE-ProRule" id="PRU10139"/>
    </source>
</evidence>
<dbReference type="GO" id="GO:0005737">
    <property type="term" value="C:cytoplasm"/>
    <property type="evidence" value="ECO:0007669"/>
    <property type="project" value="InterPro"/>
</dbReference>
<feature type="active site" description="Nucleophile; for glutaminase activity" evidence="7">
    <location>
        <position position="249"/>
    </location>
</feature>
<comment type="pathway">
    <text evidence="1 7 8">Cofactor biosynthesis; NAD(+) biosynthesis; NAD(+) from deamido-NAD(+) (L-Gln route): step 1/1.</text>
</comment>
<dbReference type="Pfam" id="PF00795">
    <property type="entry name" value="CN_hydrolase"/>
    <property type="match status" value="1"/>
</dbReference>
<dbReference type="Pfam" id="PF02540">
    <property type="entry name" value="NAD_synthase"/>
    <property type="match status" value="1"/>
</dbReference>
<proteinExistence type="inferred from homology"/>
<keyword evidence="6 7" id="KW-0520">NAD</keyword>
<dbReference type="GO" id="GO:0003952">
    <property type="term" value="F:NAD+ synthase (glutamine-hydrolyzing) activity"/>
    <property type="evidence" value="ECO:0007669"/>
    <property type="project" value="UniProtKB-UniRule"/>
</dbReference>
<dbReference type="GO" id="GO:0009435">
    <property type="term" value="P:NAD+ biosynthetic process"/>
    <property type="evidence" value="ECO:0007669"/>
    <property type="project" value="UniProtKB-UniRule"/>
</dbReference>
<accession>A0A1I7CT80</accession>
<keyword evidence="4 7" id="KW-0547">Nucleotide-binding</keyword>
<feature type="binding site" evidence="7">
    <location>
        <position position="638"/>
    </location>
    <ligand>
        <name>deamido-NAD(+)</name>
        <dbReference type="ChEBI" id="CHEBI:58437"/>
        <note>ligand shared between two neighboring subunits</note>
    </ligand>
</feature>
<dbReference type="InterPro" id="IPR014445">
    <property type="entry name" value="Gln-dep_NAD_synthase"/>
</dbReference>
<dbReference type="InterPro" id="IPR022310">
    <property type="entry name" value="NAD/GMP_synthase"/>
</dbReference>
<dbReference type="CDD" id="cd00553">
    <property type="entry name" value="NAD_synthase"/>
    <property type="match status" value="1"/>
</dbReference>
<evidence type="ECO:0000256" key="4">
    <source>
        <dbReference type="ARBA" id="ARBA00022741"/>
    </source>
</evidence>
<dbReference type="InterPro" id="IPR000132">
    <property type="entry name" value="Nitrilase/CN_hydratase_CS"/>
</dbReference>
<dbReference type="Proteomes" id="UP000199546">
    <property type="component" value="Unassembled WGS sequence"/>
</dbReference>
<comment type="similarity">
    <text evidence="10">Belongs to the NAD synthetase family.</text>
</comment>
<dbReference type="EC" id="6.3.5.1" evidence="7 8"/>
<feature type="binding site" evidence="7">
    <location>
        <position position="493"/>
    </location>
    <ligand>
        <name>deamido-NAD(+)</name>
        <dbReference type="ChEBI" id="CHEBI:58437"/>
        <note>ligand shared between two neighboring subunits</note>
    </ligand>
</feature>
<dbReference type="GO" id="GO:0005524">
    <property type="term" value="F:ATP binding"/>
    <property type="evidence" value="ECO:0007669"/>
    <property type="project" value="UniProtKB-UniRule"/>
</dbReference>
<dbReference type="CDD" id="cd07570">
    <property type="entry name" value="GAT_Gln-NAD-synth"/>
    <property type="match status" value="1"/>
</dbReference>
<evidence type="ECO:0000256" key="10">
    <source>
        <dbReference type="RuleBase" id="RU003811"/>
    </source>
</evidence>
<comment type="catalytic activity">
    <reaction evidence="7 8">
        <text>deamido-NAD(+) + L-glutamine + ATP + H2O = L-glutamate + AMP + diphosphate + NAD(+) + H(+)</text>
        <dbReference type="Rhea" id="RHEA:24384"/>
        <dbReference type="ChEBI" id="CHEBI:15377"/>
        <dbReference type="ChEBI" id="CHEBI:15378"/>
        <dbReference type="ChEBI" id="CHEBI:29985"/>
        <dbReference type="ChEBI" id="CHEBI:30616"/>
        <dbReference type="ChEBI" id="CHEBI:33019"/>
        <dbReference type="ChEBI" id="CHEBI:57540"/>
        <dbReference type="ChEBI" id="CHEBI:58359"/>
        <dbReference type="ChEBI" id="CHEBI:58437"/>
        <dbReference type="ChEBI" id="CHEBI:456215"/>
        <dbReference type="EC" id="6.3.5.1"/>
    </reaction>
</comment>
<evidence type="ECO:0000256" key="3">
    <source>
        <dbReference type="ARBA" id="ARBA00022598"/>
    </source>
</evidence>
<organism evidence="13 14">
    <name type="scientific">Geodermatophilus amargosae</name>
    <dbReference type="NCBI Taxonomy" id="1296565"/>
    <lineage>
        <taxon>Bacteria</taxon>
        <taxon>Bacillati</taxon>
        <taxon>Actinomycetota</taxon>
        <taxon>Actinomycetes</taxon>
        <taxon>Geodermatophilales</taxon>
        <taxon>Geodermatophilaceae</taxon>
        <taxon>Geodermatophilus</taxon>
    </lineage>
</organism>
<keyword evidence="14" id="KW-1185">Reference proteome</keyword>
<evidence type="ECO:0000313" key="14">
    <source>
        <dbReference type="Proteomes" id="UP000199546"/>
    </source>
</evidence>
<feature type="active site" description="For glutaminase activity" evidence="7">
    <location>
        <position position="213"/>
    </location>
</feature>
<dbReference type="InterPro" id="IPR003694">
    <property type="entry name" value="NAD_synthase"/>
</dbReference>
<dbReference type="PIRSF" id="PIRSF006630">
    <property type="entry name" value="NADS_GAT"/>
    <property type="match status" value="1"/>
</dbReference>
<evidence type="ECO:0000256" key="6">
    <source>
        <dbReference type="ARBA" id="ARBA00023027"/>
    </source>
</evidence>
<dbReference type="SUPFAM" id="SSF56317">
    <property type="entry name" value="Carbon-nitrogen hydrolase"/>
    <property type="match status" value="1"/>
</dbReference>
<comment type="similarity">
    <text evidence="2 7 8">In the C-terminal section; belongs to the NAD synthetase family.</text>
</comment>
<sequence>MPGPRDGRAGRSSAAVVTEAARATRRRDRRVGNRTPVIAARPVAGGQRGRAPGGRARATATRLCGVNGPVQLRVAMAQVDTRVGDLAGNAALVVEWTQEAAADGAHLVVFPEMTLTGYPAEDLVLRESFARASEQALTDLAGTLEREGLGGVAVVVGYLAHTEGPGPAAVDTPPGSDESVDDERPGDANPRRGQPRNAAAVLHAGRVVGRYAKRHLPNYGVFDEARYFVPGSELQVVRVHGVDVALTICEDLWVEGGPCGVAGQAGVDLVVSPNASPYERAKDDLRLPLVRRRAAEANAPIVYCNQVGGQDELVFDGDSLAVSADGELLARAPQFVEHLLCVDLTLDPARVPQRREGRIGPMTVTRTVLSEEPVAFQPRPGHVADPLSDCEEVWRALVLGLRDFIDKNGFPSVVFGLSGGIDSALVAALSVDAVGADRVHAVALPSRWSSDHSLADAEDSARRLGLHFSTVPIAPMVDAFESQVELSGTAAENLQARIRGTLLMGLSNQHGHLLLATSNKSEVAVGYSTLYGDAAGGFAPIKDVPKTLVWELSRWRNAYARDRGETEPIPQNSIDKPPSAELAPGQKDSDSLPSYEELDSVIADYVDRDLGMAELLERGHDPEVVARVLRLVDVAEFKRRQSAPGTKISLKAFGRDRRLPITNRWRESLPSVREGAQA</sequence>
<dbReference type="PANTHER" id="PTHR23090:SF9">
    <property type="entry name" value="GLUTAMINE-DEPENDENT NAD(+) SYNTHETASE"/>
    <property type="match status" value="1"/>
</dbReference>
<dbReference type="InterPro" id="IPR036526">
    <property type="entry name" value="C-N_Hydrolase_sf"/>
</dbReference>
<dbReference type="SUPFAM" id="SSF52402">
    <property type="entry name" value="Adenine nucleotide alpha hydrolases-like"/>
    <property type="match status" value="1"/>
</dbReference>
<dbReference type="Gene3D" id="3.40.50.620">
    <property type="entry name" value="HUPs"/>
    <property type="match status" value="1"/>
</dbReference>
<feature type="binding site" evidence="7">
    <location>
        <position position="282"/>
    </location>
    <ligand>
        <name>L-glutamine</name>
        <dbReference type="ChEBI" id="CHEBI:58359"/>
    </ligand>
</feature>
<keyword evidence="5 7" id="KW-0067">ATP-binding</keyword>
<dbReference type="UniPathway" id="UPA00253">
    <property type="reaction ID" value="UER00334"/>
</dbReference>
<evidence type="ECO:0000259" key="12">
    <source>
        <dbReference type="PROSITE" id="PS50263"/>
    </source>
</evidence>
<protein>
    <recommendedName>
        <fullName evidence="7 8">Glutamine-dependent NAD(+) synthetase</fullName>
        <ecNumber evidence="7 8">6.3.5.1</ecNumber>
    </recommendedName>
    <alternativeName>
        <fullName evidence="7 8">NAD(+) synthase [glutamine-hydrolyzing]</fullName>
    </alternativeName>
</protein>
<gene>
    <name evidence="7" type="primary">nadE</name>
    <name evidence="13" type="ORF">SAMN05660657_04848</name>
</gene>
<dbReference type="HAMAP" id="MF_02090">
    <property type="entry name" value="NadE_glutamine_dep"/>
    <property type="match status" value="1"/>
</dbReference>
<evidence type="ECO:0000313" key="13">
    <source>
        <dbReference type="EMBL" id="SFU02628.1"/>
    </source>
</evidence>
<feature type="region of interest" description="Disordered" evidence="11">
    <location>
        <begin position="1"/>
        <end position="34"/>
    </location>
</feature>
<feature type="region of interest" description="Disordered" evidence="11">
    <location>
        <begin position="562"/>
        <end position="593"/>
    </location>
</feature>
<feature type="domain" description="CN hydrolase" evidence="12">
    <location>
        <begin position="72"/>
        <end position="346"/>
    </location>
</feature>
<evidence type="ECO:0000256" key="7">
    <source>
        <dbReference type="HAMAP-Rule" id="MF_02090"/>
    </source>
</evidence>
<feature type="binding site" evidence="7">
    <location>
        <position position="517"/>
    </location>
    <ligand>
        <name>ATP</name>
        <dbReference type="ChEBI" id="CHEBI:30616"/>
    </ligand>
</feature>
<evidence type="ECO:0000256" key="2">
    <source>
        <dbReference type="ARBA" id="ARBA00007145"/>
    </source>
</evidence>
<feature type="binding site" evidence="7">
    <location>
        <begin position="416"/>
        <end position="423"/>
    </location>
    <ligand>
        <name>ATP</name>
        <dbReference type="ChEBI" id="CHEBI:30616"/>
    </ligand>
</feature>
<dbReference type="Gene3D" id="3.60.110.10">
    <property type="entry name" value="Carbon-nitrogen hydrolase"/>
    <property type="match status" value="1"/>
</dbReference>
<feature type="binding site" evidence="7">
    <location>
        <position position="276"/>
    </location>
    <ligand>
        <name>L-glutamine</name>
        <dbReference type="ChEBI" id="CHEBI:58359"/>
    </ligand>
</feature>
<comment type="function">
    <text evidence="7">Catalyzes the ATP-dependent amidation of deamido-NAD to form NAD. Uses L-glutamine as a nitrogen source.</text>
</comment>
<evidence type="ECO:0000256" key="5">
    <source>
        <dbReference type="ARBA" id="ARBA00022840"/>
    </source>
</evidence>
<feature type="active site" description="Proton acceptor" evidence="9">
    <location>
        <position position="112"/>
    </location>
</feature>
<dbReference type="PROSITE" id="PS00920">
    <property type="entry name" value="NITRIL_CHT_1"/>
    <property type="match status" value="1"/>
</dbReference>
<dbReference type="PROSITE" id="PS50263">
    <property type="entry name" value="CN_HYDROLASE"/>
    <property type="match status" value="1"/>
</dbReference>
<keyword evidence="3 7" id="KW-0436">Ligase</keyword>
<feature type="binding site" evidence="7">
    <location>
        <position position="219"/>
    </location>
    <ligand>
        <name>L-glutamine</name>
        <dbReference type="ChEBI" id="CHEBI:58359"/>
    </ligand>
</feature>
<dbReference type="InterPro" id="IPR003010">
    <property type="entry name" value="C-N_Hydrolase"/>
</dbReference>
<dbReference type="STRING" id="1296565.SAMN05660657_04848"/>
<dbReference type="AlphaFoldDB" id="A0A1I7CT80"/>
<feature type="region of interest" description="Disordered" evidence="11">
    <location>
        <begin position="164"/>
        <end position="196"/>
    </location>
</feature>
<dbReference type="NCBIfam" id="TIGR00552">
    <property type="entry name" value="nadE"/>
    <property type="match status" value="1"/>
</dbReference>
<dbReference type="EMBL" id="FPBA01000026">
    <property type="protein sequence ID" value="SFU02628.1"/>
    <property type="molecule type" value="Genomic_DNA"/>
</dbReference>
<dbReference type="FunFam" id="3.40.50.620:FF:000106">
    <property type="entry name" value="Glutamine-dependent NAD(+) synthetase"/>
    <property type="match status" value="1"/>
</dbReference>